<evidence type="ECO:0000256" key="4">
    <source>
        <dbReference type="ARBA" id="ARBA00022692"/>
    </source>
</evidence>
<feature type="signal peptide" evidence="8">
    <location>
        <begin position="1"/>
        <end position="30"/>
    </location>
</feature>
<dbReference type="PANTHER" id="PTHR47844:SF1">
    <property type="entry name" value="EXOSTOSIN-LIKE 2"/>
    <property type="match status" value="1"/>
</dbReference>
<keyword evidence="6" id="KW-0472">Membrane</keyword>
<dbReference type="Gene3D" id="3.90.550.10">
    <property type="entry name" value="Spore Coat Polysaccharide Biosynthesis Protein SpsA, Chain A"/>
    <property type="match status" value="1"/>
</dbReference>
<evidence type="ECO:0000313" key="10">
    <source>
        <dbReference type="Proteomes" id="UP000799324"/>
    </source>
</evidence>
<accession>A0A6A6SQV2</accession>
<proteinExistence type="predicted"/>
<protein>
    <submittedName>
        <fullName evidence="9">Glycosyltransferase family 2 protein</fullName>
    </submittedName>
</protein>
<dbReference type="OrthoDB" id="3828420at2759"/>
<dbReference type="InterPro" id="IPR052427">
    <property type="entry name" value="Glycosyltrans_GT2/GT47"/>
</dbReference>
<keyword evidence="8" id="KW-0732">Signal</keyword>
<evidence type="ECO:0000256" key="5">
    <source>
        <dbReference type="ARBA" id="ARBA00022989"/>
    </source>
</evidence>
<dbReference type="CDD" id="cd06434">
    <property type="entry name" value="GT2_HAS"/>
    <property type="match status" value="1"/>
</dbReference>
<dbReference type="GO" id="GO:0016020">
    <property type="term" value="C:membrane"/>
    <property type="evidence" value="ECO:0007669"/>
    <property type="project" value="UniProtKB-SubCell"/>
</dbReference>
<gene>
    <name evidence="9" type="ORF">K491DRAFT_683898</name>
</gene>
<dbReference type="AlphaFoldDB" id="A0A6A6SQV2"/>
<dbReference type="GO" id="GO:0016757">
    <property type="term" value="F:glycosyltransferase activity"/>
    <property type="evidence" value="ECO:0007669"/>
    <property type="project" value="UniProtKB-KW"/>
</dbReference>
<organism evidence="9 10">
    <name type="scientific">Lophiostoma macrostomum CBS 122681</name>
    <dbReference type="NCBI Taxonomy" id="1314788"/>
    <lineage>
        <taxon>Eukaryota</taxon>
        <taxon>Fungi</taxon>
        <taxon>Dikarya</taxon>
        <taxon>Ascomycota</taxon>
        <taxon>Pezizomycotina</taxon>
        <taxon>Dothideomycetes</taxon>
        <taxon>Pleosporomycetidae</taxon>
        <taxon>Pleosporales</taxon>
        <taxon>Lophiostomataceae</taxon>
        <taxon>Lophiostoma</taxon>
    </lineage>
</organism>
<sequence length="474" mass="55259">MFPLSFWTHPSWSWIWGFVALLYAITPVATDSNCTFLFRNFRLWVNLAANWLYKPIQPTDEPTITSEDMTVIIPTVAEDIQQLKETVQTAYRLEPSALLLVTPESRVKRVYQMVEELGCPKKIQVLSIRQANKRRQLSRAIPEVQTKITLLLDDDVWLPEKFTKWILAPFEDPRVGGVGTNQTLRRNDRSNIWEFLGAIYLVRRNFDCTACNWIDGGLPCLSGRAVAYRSEILQDPNFTYGFTHETWGSDHFLNADDDNFITRWLFTHNWKIQIQNHRECEVETTLENDAKYLRQCLRWVRSNWRSNLTSLSDMHMWWNYPWSLYAVFQTTVTQWAFLVDCMLFVSFLCALSEGGYYDVPRARDWQRALLWALFLGHYAFTKTVKLVPHLLRNPGDVRFVPVSVLFGYFHNLIKMYGCITVTETTWGTREGADTDDHLRMMQIPNYHIITPPLTPPPQGRILRERGAVMPTPGS</sequence>
<keyword evidence="10" id="KW-1185">Reference proteome</keyword>
<comment type="subcellular location">
    <subcellularLocation>
        <location evidence="1">Membrane</location>
    </subcellularLocation>
</comment>
<dbReference type="Pfam" id="PF13641">
    <property type="entry name" value="Glyco_tranf_2_3"/>
    <property type="match status" value="1"/>
</dbReference>
<name>A0A6A6SQV2_9PLEO</name>
<dbReference type="PANTHER" id="PTHR47844">
    <property type="entry name" value="SYNTHASE CPS1, PUTATIVE (AFU_ORTHOLOGUE AFUA_7G02500)-RELATED"/>
    <property type="match status" value="1"/>
</dbReference>
<reference evidence="9" key="1">
    <citation type="journal article" date="2020" name="Stud. Mycol.">
        <title>101 Dothideomycetes genomes: a test case for predicting lifestyles and emergence of pathogens.</title>
        <authorList>
            <person name="Haridas S."/>
            <person name="Albert R."/>
            <person name="Binder M."/>
            <person name="Bloem J."/>
            <person name="Labutti K."/>
            <person name="Salamov A."/>
            <person name="Andreopoulos B."/>
            <person name="Baker S."/>
            <person name="Barry K."/>
            <person name="Bills G."/>
            <person name="Bluhm B."/>
            <person name="Cannon C."/>
            <person name="Castanera R."/>
            <person name="Culley D."/>
            <person name="Daum C."/>
            <person name="Ezra D."/>
            <person name="Gonzalez J."/>
            <person name="Henrissat B."/>
            <person name="Kuo A."/>
            <person name="Liang C."/>
            <person name="Lipzen A."/>
            <person name="Lutzoni F."/>
            <person name="Magnuson J."/>
            <person name="Mondo S."/>
            <person name="Nolan M."/>
            <person name="Ohm R."/>
            <person name="Pangilinan J."/>
            <person name="Park H.-J."/>
            <person name="Ramirez L."/>
            <person name="Alfaro M."/>
            <person name="Sun H."/>
            <person name="Tritt A."/>
            <person name="Yoshinaga Y."/>
            <person name="Zwiers L.-H."/>
            <person name="Turgeon B."/>
            <person name="Goodwin S."/>
            <person name="Spatafora J."/>
            <person name="Crous P."/>
            <person name="Grigoriev I."/>
        </authorList>
    </citation>
    <scope>NUCLEOTIDE SEQUENCE</scope>
    <source>
        <strain evidence="9">CBS 122681</strain>
    </source>
</reference>
<feature type="chain" id="PRO_5025528680" evidence="8">
    <location>
        <begin position="31"/>
        <end position="474"/>
    </location>
</feature>
<keyword evidence="3 9" id="KW-0808">Transferase</keyword>
<keyword evidence="7" id="KW-0325">Glycoprotein</keyword>
<evidence type="ECO:0000256" key="2">
    <source>
        <dbReference type="ARBA" id="ARBA00022676"/>
    </source>
</evidence>
<evidence type="ECO:0000256" key="6">
    <source>
        <dbReference type="ARBA" id="ARBA00023136"/>
    </source>
</evidence>
<evidence type="ECO:0000256" key="3">
    <source>
        <dbReference type="ARBA" id="ARBA00022679"/>
    </source>
</evidence>
<evidence type="ECO:0000256" key="7">
    <source>
        <dbReference type="ARBA" id="ARBA00023180"/>
    </source>
</evidence>
<dbReference type="InterPro" id="IPR029044">
    <property type="entry name" value="Nucleotide-diphossugar_trans"/>
</dbReference>
<keyword evidence="5" id="KW-1133">Transmembrane helix</keyword>
<keyword evidence="2" id="KW-0328">Glycosyltransferase</keyword>
<dbReference type="Proteomes" id="UP000799324">
    <property type="component" value="Unassembled WGS sequence"/>
</dbReference>
<dbReference type="SUPFAM" id="SSF53448">
    <property type="entry name" value="Nucleotide-diphospho-sugar transferases"/>
    <property type="match status" value="1"/>
</dbReference>
<dbReference type="EMBL" id="MU004495">
    <property type="protein sequence ID" value="KAF2649361.1"/>
    <property type="molecule type" value="Genomic_DNA"/>
</dbReference>
<evidence type="ECO:0000313" key="9">
    <source>
        <dbReference type="EMBL" id="KAF2649361.1"/>
    </source>
</evidence>
<evidence type="ECO:0000256" key="1">
    <source>
        <dbReference type="ARBA" id="ARBA00004370"/>
    </source>
</evidence>
<evidence type="ECO:0000256" key="8">
    <source>
        <dbReference type="SAM" id="SignalP"/>
    </source>
</evidence>
<keyword evidence="4" id="KW-0812">Transmembrane</keyword>